<sequence>MEGEDAVKASEGYKLVVVDAQVLSKEEILFMQDRGQQVYTYLNIGSLEMFRPYFEEFHHLIEKPYQDWEDEYWINVSSKEWQRFIEEKLVISLLEKM</sequence>
<reference evidence="2 3" key="1">
    <citation type="journal article" date="2014" name="Int. J. Syst. Evol. Microbiol.">
        <title>Jeotgalibaca dankookensis gen. nov., sp. nov., a member of the family Carnobacteriaceae, isolated from seujeot (Korean traditional food).</title>
        <authorList>
            <person name="Lee D.G."/>
            <person name="Trujillo M.E."/>
            <person name="Kang H."/>
            <person name="Ahn T.Y."/>
        </authorList>
    </citation>
    <scope>NUCLEOTIDE SEQUENCE [LARGE SCALE GENOMIC DNA]</scope>
    <source>
        <strain evidence="2 3">EX-07</strain>
    </source>
</reference>
<dbReference type="RefSeq" id="WP_062469855.1">
    <property type="nucleotide sequence ID" value="NZ_BBYN01000015.1"/>
</dbReference>
<dbReference type="OrthoDB" id="10730at2"/>
<dbReference type="Gene3D" id="3.20.20.70">
    <property type="entry name" value="Aldolase class I"/>
    <property type="match status" value="1"/>
</dbReference>
<dbReference type="Pfam" id="PF03537">
    <property type="entry name" value="Glyco_hydro_114"/>
    <property type="match status" value="1"/>
</dbReference>
<accession>A0A1S6IQU8</accession>
<dbReference type="SUPFAM" id="SSF51445">
    <property type="entry name" value="(Trans)glycosidases"/>
    <property type="match status" value="1"/>
</dbReference>
<evidence type="ECO:0000313" key="3">
    <source>
        <dbReference type="Proteomes" id="UP000188993"/>
    </source>
</evidence>
<organism evidence="2 3">
    <name type="scientific">Jeotgalibaca dankookensis</name>
    <dbReference type="NCBI Taxonomy" id="708126"/>
    <lineage>
        <taxon>Bacteria</taxon>
        <taxon>Bacillati</taxon>
        <taxon>Bacillota</taxon>
        <taxon>Bacilli</taxon>
        <taxon>Lactobacillales</taxon>
        <taxon>Carnobacteriaceae</taxon>
        <taxon>Jeotgalibaca</taxon>
    </lineage>
</organism>
<dbReference type="Proteomes" id="UP000188993">
    <property type="component" value="Chromosome"/>
</dbReference>
<dbReference type="KEGG" id="jda:BW727_101558"/>
<dbReference type="InterPro" id="IPR017853">
    <property type="entry name" value="GH"/>
</dbReference>
<name>A0A1S6IQU8_9LACT</name>
<dbReference type="InterPro" id="IPR004352">
    <property type="entry name" value="GH114_TIM-barrel"/>
</dbReference>
<dbReference type="InterPro" id="IPR013785">
    <property type="entry name" value="Aldolase_TIM"/>
</dbReference>
<keyword evidence="3" id="KW-1185">Reference proteome</keyword>
<dbReference type="AlphaFoldDB" id="A0A1S6IQU8"/>
<protein>
    <recommendedName>
        <fullName evidence="1">Glycoside-hydrolase family GH114 TIM-barrel domain-containing protein</fullName>
    </recommendedName>
</protein>
<feature type="domain" description="Glycoside-hydrolase family GH114 TIM-barrel" evidence="1">
    <location>
        <begin position="12"/>
        <end position="85"/>
    </location>
</feature>
<proteinExistence type="predicted"/>
<gene>
    <name evidence="2" type="ORF">BW727_101558</name>
</gene>
<dbReference type="EMBL" id="CP019728">
    <property type="protein sequence ID" value="AQS53925.1"/>
    <property type="molecule type" value="Genomic_DNA"/>
</dbReference>
<evidence type="ECO:0000259" key="1">
    <source>
        <dbReference type="Pfam" id="PF03537"/>
    </source>
</evidence>
<evidence type="ECO:0000313" key="2">
    <source>
        <dbReference type="EMBL" id="AQS53925.1"/>
    </source>
</evidence>